<organism evidence="2 3">
    <name type="scientific">Mycobacterium tuberculosis CAS/NITR204</name>
    <dbReference type="NCBI Taxonomy" id="1310114"/>
    <lineage>
        <taxon>Bacteria</taxon>
        <taxon>Bacillati</taxon>
        <taxon>Actinomycetota</taxon>
        <taxon>Actinomycetes</taxon>
        <taxon>Mycobacteriales</taxon>
        <taxon>Mycobacteriaceae</taxon>
        <taxon>Mycobacterium</taxon>
        <taxon>Mycobacterium tuberculosis complex</taxon>
    </lineage>
</organism>
<sequence>MTPTGDTKPKLLFYEPGASWYWVLTGPLAAVSVLLLEISSGAGVGLITPAIFLVMVSAFVALQVKAARIHTSVELTHDALRQGTETIRLAEIVKIYPEADGRETSGEEPAKWQSARTLGELVGVPRGRVGIGLKLTGGRTAQAWARRHQQLRAALTPLVQGGSGPWILMSPTSTVTTPGQRGDRPLPGRGRTVPGLCRACRICGELVADPSLPVAVAPVIDGQPVTLSVVYHPHLRR</sequence>
<name>R4MES2_MYCTX</name>
<dbReference type="Proteomes" id="UP000013548">
    <property type="component" value="Chromosome"/>
</dbReference>
<protein>
    <submittedName>
        <fullName evidence="2">Transmembrane protein</fullName>
    </submittedName>
</protein>
<reference evidence="2 3" key="1">
    <citation type="journal article" date="2013" name="Genome Announc.">
        <title>Whole-Genome Sequences of Four Clinical Isolates of Mycobacterium tuberculosis from Tamil Nadu, South India.</title>
        <authorList>
            <person name="Narayanan S."/>
            <person name="Deshpande U."/>
        </authorList>
    </citation>
    <scope>NUCLEOTIDE SEQUENCE [LARGE SCALE GENOMIC DNA]</scope>
    <source>
        <strain evidence="2 3">CAS/NITR204</strain>
    </source>
</reference>
<feature type="transmembrane region" description="Helical" evidence="1">
    <location>
        <begin position="43"/>
        <end position="62"/>
    </location>
</feature>
<dbReference type="EMBL" id="CP005386">
    <property type="protein sequence ID" value="AGL25987.1"/>
    <property type="molecule type" value="Genomic_DNA"/>
</dbReference>
<evidence type="ECO:0000313" key="3">
    <source>
        <dbReference type="Proteomes" id="UP000013548"/>
    </source>
</evidence>
<evidence type="ECO:0000313" key="2">
    <source>
        <dbReference type="EMBL" id="AGL25987.1"/>
    </source>
</evidence>
<dbReference type="BioCyc" id="MTUB1310114:G13A2-533-MONOMER"/>
<dbReference type="HOGENOM" id="CLU_1169648_0_0_11"/>
<keyword evidence="1" id="KW-0472">Membrane</keyword>
<proteinExistence type="predicted"/>
<evidence type="ECO:0000256" key="1">
    <source>
        <dbReference type="SAM" id="Phobius"/>
    </source>
</evidence>
<dbReference type="AlphaFoldDB" id="R4MES2"/>
<keyword evidence="1" id="KW-1133">Transmembrane helix</keyword>
<dbReference type="KEGG" id="mtuc:J113_03640"/>
<feature type="transmembrane region" description="Helical" evidence="1">
    <location>
        <begin position="20"/>
        <end position="36"/>
    </location>
</feature>
<dbReference type="PATRIC" id="fig|1310114.3.peg.756"/>
<gene>
    <name evidence="2" type="ORF">J113_03640</name>
</gene>
<keyword evidence="1 2" id="KW-0812">Transmembrane</keyword>
<accession>R4MES2</accession>